<organism evidence="1 2">
    <name type="scientific">Sphingomonas oligophenolica</name>
    <dbReference type="NCBI Taxonomy" id="301154"/>
    <lineage>
        <taxon>Bacteria</taxon>
        <taxon>Pseudomonadati</taxon>
        <taxon>Pseudomonadota</taxon>
        <taxon>Alphaproteobacteria</taxon>
        <taxon>Sphingomonadales</taxon>
        <taxon>Sphingomonadaceae</taxon>
        <taxon>Sphingomonas</taxon>
    </lineage>
</organism>
<gene>
    <name evidence="1" type="ORF">EAH84_08395</name>
</gene>
<dbReference type="AlphaFoldDB" id="A0A502CJF3"/>
<evidence type="ECO:0000313" key="2">
    <source>
        <dbReference type="Proteomes" id="UP000318413"/>
    </source>
</evidence>
<dbReference type="RefSeq" id="WP_140870555.1">
    <property type="nucleotide sequence ID" value="NZ_RCZK01000005.1"/>
</dbReference>
<evidence type="ECO:0000313" key="1">
    <source>
        <dbReference type="EMBL" id="TPG12774.1"/>
    </source>
</evidence>
<dbReference type="OrthoDB" id="7579171at2"/>
<sequence length="78" mass="8828">MAFVDLIVVALLAVIVALVLQRRRTAATPDQPVIDSEARRLADEVTELRARIHILERAITDDHGSTDLTQEIERLRDR</sequence>
<accession>A0A502CJF3</accession>
<reference evidence="1 2" key="1">
    <citation type="journal article" date="2019" name="Environ. Microbiol.">
        <title>Species interactions and distinct microbial communities in high Arctic permafrost affected cryosols are associated with the CH4 and CO2 gas fluxes.</title>
        <authorList>
            <person name="Altshuler I."/>
            <person name="Hamel J."/>
            <person name="Turney S."/>
            <person name="Magnuson E."/>
            <person name="Levesque R."/>
            <person name="Greer C."/>
            <person name="Whyte L.G."/>
        </authorList>
    </citation>
    <scope>NUCLEOTIDE SEQUENCE [LARGE SCALE GENOMIC DNA]</scope>
    <source>
        <strain evidence="1 2">S5.1</strain>
    </source>
</reference>
<protein>
    <submittedName>
        <fullName evidence="1">Uncharacterized protein</fullName>
    </submittedName>
</protein>
<comment type="caution">
    <text evidence="1">The sequence shown here is derived from an EMBL/GenBank/DDBJ whole genome shotgun (WGS) entry which is preliminary data.</text>
</comment>
<keyword evidence="2" id="KW-1185">Reference proteome</keyword>
<name>A0A502CJF3_9SPHN</name>
<dbReference type="EMBL" id="RCZK01000005">
    <property type="protein sequence ID" value="TPG12774.1"/>
    <property type="molecule type" value="Genomic_DNA"/>
</dbReference>
<dbReference type="Proteomes" id="UP000318413">
    <property type="component" value="Unassembled WGS sequence"/>
</dbReference>
<proteinExistence type="predicted"/>